<keyword evidence="1" id="KW-0863">Zinc-finger</keyword>
<dbReference type="SMART" id="SM00343">
    <property type="entry name" value="ZnF_C2HC"/>
    <property type="match status" value="1"/>
</dbReference>
<feature type="region of interest" description="Disordered" evidence="2">
    <location>
        <begin position="504"/>
        <end position="531"/>
    </location>
</feature>
<dbReference type="Gene3D" id="4.10.60.10">
    <property type="entry name" value="Zinc finger, CCHC-type"/>
    <property type="match status" value="1"/>
</dbReference>
<feature type="compositionally biased region" description="Polar residues" evidence="2">
    <location>
        <begin position="1"/>
        <end position="10"/>
    </location>
</feature>
<name>A0A0B1NXN6_UNCNE</name>
<gene>
    <name evidence="4" type="ORF">EV44_g4588</name>
</gene>
<feature type="region of interest" description="Disordered" evidence="2">
    <location>
        <begin position="1"/>
        <end position="86"/>
    </location>
</feature>
<sequence>MHMEMNQNTDPFEDPIVETNVSVTRGGRGESSATKKDTATNAEIAQENFKQTPKRLNLPCRDPVKDSRNWNNGKTPGNRGGGGGKAPLDAGAAVNRYKQALKEDNLAQRTYKKLLTEAIQVIESLQKPKVSPTAVFPIPKFQTASDSNDGSSIAKILQDIKIIKAAITQIQVPVTVHGKSWAKVVSKSHASETIIRIHDEEEKKEISKLTSEELVKKIGRTEVIGARKMANGQVKVYFTGQETKEQMEINKDWTLKLAATAQVATPTYQVLVHDMPLSFEPGNPEHLKSIQSANELYIMGMKIDRAAWLKKNRNPSKTTGSLIVWFNQAEQADKAISKGIMWGYELKATEIFKSGFRAMQCYNCQRYGHMARNCTTNSKCGHCAHEHNTRECPGKQEARCSNCGRKHASWHPSCPIRIAAKARATQNRIQDPGRFIVREAIQDDDWQIVGSRKRRVGTTGAQVVGADGEIIERRGPGRPRGSIKMSNMTKAAAKMSSIHSMLTFTTPEPSRPVTRENQAESSEAPLCTMTQ</sequence>
<dbReference type="InterPro" id="IPR036875">
    <property type="entry name" value="Znf_CCHC_sf"/>
</dbReference>
<dbReference type="InterPro" id="IPR001878">
    <property type="entry name" value="Znf_CCHC"/>
</dbReference>
<feature type="domain" description="CCHC-type" evidence="3">
    <location>
        <begin position="361"/>
        <end position="374"/>
    </location>
</feature>
<dbReference type="EMBL" id="JNVN01003185">
    <property type="protein sequence ID" value="KHJ31157.1"/>
    <property type="molecule type" value="Genomic_DNA"/>
</dbReference>
<dbReference type="SUPFAM" id="SSF57756">
    <property type="entry name" value="Retrovirus zinc finger-like domains"/>
    <property type="match status" value="1"/>
</dbReference>
<keyword evidence="5" id="KW-1185">Reference proteome</keyword>
<evidence type="ECO:0000256" key="1">
    <source>
        <dbReference type="PROSITE-ProRule" id="PRU00047"/>
    </source>
</evidence>
<protein>
    <submittedName>
        <fullName evidence="4">Putative zinc finger cchc-type protein</fullName>
    </submittedName>
</protein>
<keyword evidence="1" id="KW-0862">Zinc</keyword>
<dbReference type="HOGENOM" id="CLU_608586_0_0_1"/>
<dbReference type="PROSITE" id="PS50158">
    <property type="entry name" value="ZF_CCHC"/>
    <property type="match status" value="1"/>
</dbReference>
<evidence type="ECO:0000313" key="5">
    <source>
        <dbReference type="Proteomes" id="UP000030854"/>
    </source>
</evidence>
<keyword evidence="1" id="KW-0479">Metal-binding</keyword>
<comment type="caution">
    <text evidence="4">The sequence shown here is derived from an EMBL/GenBank/DDBJ whole genome shotgun (WGS) entry which is preliminary data.</text>
</comment>
<dbReference type="Pfam" id="PF00098">
    <property type="entry name" value="zf-CCHC"/>
    <property type="match status" value="1"/>
</dbReference>
<evidence type="ECO:0000256" key="2">
    <source>
        <dbReference type="SAM" id="MobiDB-lite"/>
    </source>
</evidence>
<dbReference type="GO" id="GO:0008270">
    <property type="term" value="F:zinc ion binding"/>
    <property type="evidence" value="ECO:0007669"/>
    <property type="project" value="UniProtKB-KW"/>
</dbReference>
<reference evidence="4 5" key="1">
    <citation type="journal article" date="2014" name="BMC Genomics">
        <title>Adaptive genomic structural variation in the grape powdery mildew pathogen, Erysiphe necator.</title>
        <authorList>
            <person name="Jones L."/>
            <person name="Riaz S."/>
            <person name="Morales-Cruz A."/>
            <person name="Amrine K.C."/>
            <person name="McGuire B."/>
            <person name="Gubler W.D."/>
            <person name="Walker M.A."/>
            <person name="Cantu D."/>
        </authorList>
    </citation>
    <scope>NUCLEOTIDE SEQUENCE [LARGE SCALE GENOMIC DNA]</scope>
    <source>
        <strain evidence="5">c</strain>
    </source>
</reference>
<organism evidence="4 5">
    <name type="scientific">Uncinula necator</name>
    <name type="common">Grape powdery mildew</name>
    <dbReference type="NCBI Taxonomy" id="52586"/>
    <lineage>
        <taxon>Eukaryota</taxon>
        <taxon>Fungi</taxon>
        <taxon>Dikarya</taxon>
        <taxon>Ascomycota</taxon>
        <taxon>Pezizomycotina</taxon>
        <taxon>Leotiomycetes</taxon>
        <taxon>Erysiphales</taxon>
        <taxon>Erysiphaceae</taxon>
        <taxon>Erysiphe</taxon>
    </lineage>
</organism>
<dbReference type="GO" id="GO:0003676">
    <property type="term" value="F:nucleic acid binding"/>
    <property type="evidence" value="ECO:0007669"/>
    <property type="project" value="InterPro"/>
</dbReference>
<evidence type="ECO:0000313" key="4">
    <source>
        <dbReference type="EMBL" id="KHJ31157.1"/>
    </source>
</evidence>
<proteinExistence type="predicted"/>
<accession>A0A0B1NXN6</accession>
<dbReference type="Proteomes" id="UP000030854">
    <property type="component" value="Unassembled WGS sequence"/>
</dbReference>
<feature type="compositionally biased region" description="Polar residues" evidence="2">
    <location>
        <begin position="39"/>
        <end position="51"/>
    </location>
</feature>
<evidence type="ECO:0000259" key="3">
    <source>
        <dbReference type="PROSITE" id="PS50158"/>
    </source>
</evidence>
<dbReference type="AlphaFoldDB" id="A0A0B1NXN6"/>